<proteinExistence type="inferred from homology"/>
<dbReference type="SUPFAM" id="SSF52317">
    <property type="entry name" value="Class I glutamine amidotransferase-like"/>
    <property type="match status" value="1"/>
</dbReference>
<dbReference type="RefSeq" id="WP_058890865.1">
    <property type="nucleotide sequence ID" value="NZ_LQBL01000022.1"/>
</dbReference>
<name>A0A0W8I9B6_9MICO</name>
<evidence type="ECO:0000259" key="9">
    <source>
        <dbReference type="PROSITE" id="PS52035"/>
    </source>
</evidence>
<evidence type="ECO:0000256" key="6">
    <source>
        <dbReference type="ARBA" id="ARBA00023049"/>
    </source>
</evidence>
<dbReference type="Proteomes" id="UP000054837">
    <property type="component" value="Unassembled WGS sequence"/>
</dbReference>
<gene>
    <name evidence="10" type="ORF">AVL62_05565</name>
</gene>
<dbReference type="SMART" id="SM00631">
    <property type="entry name" value="Zn_pept"/>
    <property type="match status" value="1"/>
</dbReference>
<dbReference type="GO" id="GO:0008270">
    <property type="term" value="F:zinc ion binding"/>
    <property type="evidence" value="ECO:0007669"/>
    <property type="project" value="InterPro"/>
</dbReference>
<evidence type="ECO:0000256" key="1">
    <source>
        <dbReference type="ARBA" id="ARBA00001947"/>
    </source>
</evidence>
<evidence type="ECO:0000256" key="2">
    <source>
        <dbReference type="ARBA" id="ARBA00005988"/>
    </source>
</evidence>
<dbReference type="AlphaFoldDB" id="A0A0W8I9B6"/>
<dbReference type="PROSITE" id="PS52035">
    <property type="entry name" value="PEPTIDASE_M14"/>
    <property type="match status" value="1"/>
</dbReference>
<dbReference type="PANTHER" id="PTHR11705">
    <property type="entry name" value="PROTEASE FAMILY M14 CARBOXYPEPTIDASE A,B"/>
    <property type="match status" value="1"/>
</dbReference>
<evidence type="ECO:0000256" key="4">
    <source>
        <dbReference type="ARBA" id="ARBA00022801"/>
    </source>
</evidence>
<dbReference type="InterPro" id="IPR029062">
    <property type="entry name" value="Class_I_gatase-like"/>
</dbReference>
<dbReference type="EMBL" id="LQBL01000022">
    <property type="protein sequence ID" value="KUG55757.1"/>
    <property type="molecule type" value="Genomic_DNA"/>
</dbReference>
<dbReference type="SUPFAM" id="SSF53187">
    <property type="entry name" value="Zn-dependent exopeptidases"/>
    <property type="match status" value="1"/>
</dbReference>
<comment type="similarity">
    <text evidence="2 7">Belongs to the peptidase M14 family.</text>
</comment>
<keyword evidence="11" id="KW-1185">Reference proteome</keyword>
<evidence type="ECO:0000256" key="8">
    <source>
        <dbReference type="SAM" id="SignalP"/>
    </source>
</evidence>
<dbReference type="GO" id="GO:0006508">
    <property type="term" value="P:proteolysis"/>
    <property type="evidence" value="ECO:0007669"/>
    <property type="project" value="UniProtKB-KW"/>
</dbReference>
<organism evidence="10 11">
    <name type="scientific">Serinicoccus chungangensis</name>
    <dbReference type="NCBI Taxonomy" id="767452"/>
    <lineage>
        <taxon>Bacteria</taxon>
        <taxon>Bacillati</taxon>
        <taxon>Actinomycetota</taxon>
        <taxon>Actinomycetes</taxon>
        <taxon>Micrococcales</taxon>
        <taxon>Ornithinimicrobiaceae</taxon>
        <taxon>Serinicoccus</taxon>
    </lineage>
</organism>
<feature type="signal peptide" evidence="8">
    <location>
        <begin position="1"/>
        <end position="24"/>
    </location>
</feature>
<dbReference type="GO" id="GO:0005615">
    <property type="term" value="C:extracellular space"/>
    <property type="evidence" value="ECO:0007669"/>
    <property type="project" value="TreeGrafter"/>
</dbReference>
<evidence type="ECO:0000256" key="5">
    <source>
        <dbReference type="ARBA" id="ARBA00022833"/>
    </source>
</evidence>
<keyword evidence="5" id="KW-0862">Zinc</keyword>
<dbReference type="STRING" id="767452.AVL62_05565"/>
<evidence type="ECO:0000256" key="7">
    <source>
        <dbReference type="PROSITE-ProRule" id="PRU01379"/>
    </source>
</evidence>
<feature type="domain" description="Peptidase M14" evidence="9">
    <location>
        <begin position="74"/>
        <end position="372"/>
    </location>
</feature>
<feature type="chain" id="PRO_5038922922" description="Peptidase M14 domain-containing protein" evidence="8">
    <location>
        <begin position="25"/>
        <end position="831"/>
    </location>
</feature>
<reference evidence="10 11" key="1">
    <citation type="submission" date="2015-12" db="EMBL/GenBank/DDBJ databases">
        <title>Serinicoccus chungangenesis strain CD08_5 genome sequencing and assembly.</title>
        <authorList>
            <person name="Chander A.M."/>
            <person name="Kaur G."/>
            <person name="Nair G.R."/>
            <person name="Dhawan D.K."/>
            <person name="Kochhar R.K."/>
            <person name="Mayilraj S."/>
            <person name="Bhadada S.K."/>
        </authorList>
    </citation>
    <scope>NUCLEOTIDE SEQUENCE [LARGE SCALE GENOMIC DNA]</scope>
    <source>
        <strain evidence="10 11">CD08_5</strain>
    </source>
</reference>
<dbReference type="Gene3D" id="3.40.630.10">
    <property type="entry name" value="Zn peptidases"/>
    <property type="match status" value="1"/>
</dbReference>
<dbReference type="Pfam" id="PF00246">
    <property type="entry name" value="Peptidase_M14"/>
    <property type="match status" value="1"/>
</dbReference>
<dbReference type="GO" id="GO:0004181">
    <property type="term" value="F:metallocarboxypeptidase activity"/>
    <property type="evidence" value="ECO:0007669"/>
    <property type="project" value="InterPro"/>
</dbReference>
<evidence type="ECO:0000313" key="11">
    <source>
        <dbReference type="Proteomes" id="UP000054837"/>
    </source>
</evidence>
<evidence type="ECO:0000313" key="10">
    <source>
        <dbReference type="EMBL" id="KUG55757.1"/>
    </source>
</evidence>
<keyword evidence="8" id="KW-0732">Signal</keyword>
<dbReference type="InterPro" id="IPR000834">
    <property type="entry name" value="Peptidase_M14"/>
</dbReference>
<protein>
    <recommendedName>
        <fullName evidence="9">Peptidase M14 domain-containing protein</fullName>
    </recommendedName>
</protein>
<evidence type="ECO:0000256" key="3">
    <source>
        <dbReference type="ARBA" id="ARBA00022670"/>
    </source>
</evidence>
<dbReference type="PANTHER" id="PTHR11705:SF143">
    <property type="entry name" value="SLL0236 PROTEIN"/>
    <property type="match status" value="1"/>
</dbReference>
<comment type="caution">
    <text evidence="10">The sequence shown here is derived from an EMBL/GenBank/DDBJ whole genome shotgun (WGS) entry which is preliminary data.</text>
</comment>
<dbReference type="OrthoDB" id="9758209at2"/>
<keyword evidence="4" id="KW-0378">Hydrolase</keyword>
<accession>A0A0W8I9B6</accession>
<comment type="cofactor">
    <cofactor evidence="1">
        <name>Zn(2+)</name>
        <dbReference type="ChEBI" id="CHEBI:29105"/>
    </cofactor>
</comment>
<sequence>MSHRTGPAALTGVLALALSTGLVAAPVSAAPSVPAAQVSAAPLGAQPLGDAAYPRQEPLPEPPVEETDAALKPGLTAYHDIARRLNAAMEGSDRVSAEVLTQTAGGRQVYLVTLTAKENANQARRQAAYRDLITEDPAAAARDRRLAQQYKTPVFVNANIHGNEFEGTDAALRLVEDYATSNDASVKQLLKRSRIHLVISANPDGRHDNTRRNAAGFDLNRDFVTATQPETVAVRDALLHTQPLLMLDLHGYVNGTLVEPTTPPHGENYEYDLFIKHAYPNGLGMEEAVNGLGYDEGDGVRPVQVPLRDWDEGWDDWPPIFTPQYAALHGAVAHTIEIPLRVNNASYDLPAEELRRRSAINTDIAHAAITGTLEYAAAHRDELLADHIEIFRRGEAGEPQTPVEEGLFDGVIGPEDVYTTSYPRAYVIPVGDGQRSAPAAARLVDFLVANDVEVTRLEQDRLLAGRSYPAGSYVVDLHQAKRGMANTILGRGTDISDRVDAMYDISGWSHALLWGADVDTVPDGDPLRIAGELVEGADPTGSLADSSSGWLLPMQDPADVQAASLLLEQGVPVELLADGSVLVPADYPWAASNVVETFGVELAAAPAGASGGTLEASDRAVGVSGSAEERWALTEMGLDVREVSTAALNDGLDLSDLDALYVSTGLDWADLSDDARTEVRDFLADGGGIVGRGVAGARLNDAVDLVEATAVRGRSDANGVVGVDNDADSPVAAAATPETFVYSPVWFTELGDDVRVDQRLDEDPLVSGHWRATSAGEGGPEDAAGQAVVVSAEADGSRGVLFGTEPLFRAHPKGQFALVARALLWVGSDAR</sequence>
<feature type="active site" description="Proton donor/acceptor" evidence="7">
    <location>
        <position position="337"/>
    </location>
</feature>
<keyword evidence="6" id="KW-0482">Metalloprotease</keyword>
<keyword evidence="3" id="KW-0645">Protease</keyword>